<gene>
    <name evidence="1" type="ORF">A6E14_10485</name>
</gene>
<dbReference type="Proteomes" id="UP000093173">
    <property type="component" value="Unassembled WGS sequence"/>
</dbReference>
<dbReference type="InterPro" id="IPR011990">
    <property type="entry name" value="TPR-like_helical_dom_sf"/>
</dbReference>
<dbReference type="Gene3D" id="1.25.40.10">
    <property type="entry name" value="Tetratricopeptide repeat domain"/>
    <property type="match status" value="1"/>
</dbReference>
<keyword evidence="2" id="KW-1185">Reference proteome</keyword>
<name>A0A1B9QYI8_9VIBR</name>
<dbReference type="RefSeq" id="WP_017035641.1">
    <property type="nucleotide sequence ID" value="NZ_JBNGCH010000511.1"/>
</dbReference>
<dbReference type="SUPFAM" id="SSF48452">
    <property type="entry name" value="TPR-like"/>
    <property type="match status" value="1"/>
</dbReference>
<evidence type="ECO:0000313" key="2">
    <source>
        <dbReference type="Proteomes" id="UP000093173"/>
    </source>
</evidence>
<dbReference type="Gene3D" id="1.20.58.320">
    <property type="entry name" value="TPR-like"/>
    <property type="match status" value="1"/>
</dbReference>
<reference evidence="2" key="1">
    <citation type="submission" date="2016-06" db="EMBL/GenBank/DDBJ databases">
        <authorList>
            <person name="Hehemann J.-H."/>
            <person name="Arevalo P."/>
            <person name="Datta M.S."/>
            <person name="Polz M.F."/>
        </authorList>
    </citation>
    <scope>NUCLEOTIDE SEQUENCE [LARGE SCALE GENOMIC DNA]</scope>
    <source>
        <strain evidence="2">9CSC122</strain>
    </source>
</reference>
<dbReference type="EMBL" id="MAJZ01000511">
    <property type="protein sequence ID" value="OCH75775.1"/>
    <property type="molecule type" value="Genomic_DNA"/>
</dbReference>
<proteinExistence type="predicted"/>
<evidence type="ECO:0000313" key="1">
    <source>
        <dbReference type="EMBL" id="OCH75775.1"/>
    </source>
</evidence>
<dbReference type="AlphaFoldDB" id="A0A1B9QYI8"/>
<accession>A0A1B9QYI8</accession>
<sequence>MTYNDVLLFWFDELGPSKWWVKDTQIDTLITSRFLSLHEQAVKGELFEWRSSARGRLAEIIVLDQFSRNMFRDTAKSFASDSQALALAQTAIELGQDQELSAIERSFLYMPYMHSESLAIHDIAVELYKENGIDANVEFEIKHRNIIEKYGRYPHRNAIVGRTSTEEEVEFLTQPNSSF</sequence>
<protein>
    <recommendedName>
        <fullName evidence="3">DUF924 domain-containing protein</fullName>
    </recommendedName>
</protein>
<comment type="caution">
    <text evidence="1">The sequence shown here is derived from an EMBL/GenBank/DDBJ whole genome shotgun (WGS) entry which is preliminary data.</text>
</comment>
<organism evidence="1 2">
    <name type="scientific">Vibrio genomosp. F10</name>
    <dbReference type="NCBI Taxonomy" id="723171"/>
    <lineage>
        <taxon>Bacteria</taxon>
        <taxon>Pseudomonadati</taxon>
        <taxon>Pseudomonadota</taxon>
        <taxon>Gammaproteobacteria</taxon>
        <taxon>Vibrionales</taxon>
        <taxon>Vibrionaceae</taxon>
        <taxon>Vibrio</taxon>
    </lineage>
</organism>
<evidence type="ECO:0008006" key="3">
    <source>
        <dbReference type="Google" id="ProtNLM"/>
    </source>
</evidence>
<dbReference type="InterPro" id="IPR010323">
    <property type="entry name" value="DUF924"/>
</dbReference>
<dbReference type="Pfam" id="PF06041">
    <property type="entry name" value="DUF924"/>
    <property type="match status" value="1"/>
</dbReference>